<reference evidence="1 2" key="1">
    <citation type="journal article" date="2012" name="New Phytol.">
        <title>Insight into trade-off between wood decay and parasitism from the genome of a fungal forest pathogen.</title>
        <authorList>
            <person name="Olson A."/>
            <person name="Aerts A."/>
            <person name="Asiegbu F."/>
            <person name="Belbahri L."/>
            <person name="Bouzid O."/>
            <person name="Broberg A."/>
            <person name="Canback B."/>
            <person name="Coutinho P.M."/>
            <person name="Cullen D."/>
            <person name="Dalman K."/>
            <person name="Deflorio G."/>
            <person name="van Diepen L.T."/>
            <person name="Dunand C."/>
            <person name="Duplessis S."/>
            <person name="Durling M."/>
            <person name="Gonthier P."/>
            <person name="Grimwood J."/>
            <person name="Fossdal C.G."/>
            <person name="Hansson D."/>
            <person name="Henrissat B."/>
            <person name="Hietala A."/>
            <person name="Himmelstrand K."/>
            <person name="Hoffmeister D."/>
            <person name="Hogberg N."/>
            <person name="James T.Y."/>
            <person name="Karlsson M."/>
            <person name="Kohler A."/>
            <person name="Kues U."/>
            <person name="Lee Y.H."/>
            <person name="Lin Y.C."/>
            <person name="Lind M."/>
            <person name="Lindquist E."/>
            <person name="Lombard V."/>
            <person name="Lucas S."/>
            <person name="Lunden K."/>
            <person name="Morin E."/>
            <person name="Murat C."/>
            <person name="Park J."/>
            <person name="Raffaello T."/>
            <person name="Rouze P."/>
            <person name="Salamov A."/>
            <person name="Schmutz J."/>
            <person name="Solheim H."/>
            <person name="Stahlberg J."/>
            <person name="Velez H."/>
            <person name="de Vries R.P."/>
            <person name="Wiebenga A."/>
            <person name="Woodward S."/>
            <person name="Yakovlev I."/>
            <person name="Garbelotto M."/>
            <person name="Martin F."/>
            <person name="Grigoriev I.V."/>
            <person name="Stenlid J."/>
        </authorList>
    </citation>
    <scope>NUCLEOTIDE SEQUENCE [LARGE SCALE GENOMIC DNA]</scope>
    <source>
        <strain evidence="1 2">TC 32-1</strain>
    </source>
</reference>
<keyword evidence="2" id="KW-1185">Reference proteome</keyword>
<dbReference type="InParanoid" id="W4K6W7"/>
<dbReference type="GeneID" id="20676138"/>
<organism evidence="1 2">
    <name type="scientific">Heterobasidion irregulare (strain TC 32-1)</name>
    <dbReference type="NCBI Taxonomy" id="747525"/>
    <lineage>
        <taxon>Eukaryota</taxon>
        <taxon>Fungi</taxon>
        <taxon>Dikarya</taxon>
        <taxon>Basidiomycota</taxon>
        <taxon>Agaricomycotina</taxon>
        <taxon>Agaricomycetes</taxon>
        <taxon>Russulales</taxon>
        <taxon>Bondarzewiaceae</taxon>
        <taxon>Heterobasidion</taxon>
        <taxon>Heterobasidion annosum species complex</taxon>
    </lineage>
</organism>
<accession>W4K6W7</accession>
<proteinExistence type="predicted"/>
<dbReference type="EMBL" id="KI925458">
    <property type="protein sequence ID" value="ETW81553.1"/>
    <property type="molecule type" value="Genomic_DNA"/>
</dbReference>
<protein>
    <submittedName>
        <fullName evidence="1">Uncharacterized protein</fullName>
    </submittedName>
</protein>
<evidence type="ECO:0000313" key="2">
    <source>
        <dbReference type="Proteomes" id="UP000030671"/>
    </source>
</evidence>
<sequence>MASPLEVVYMPPANPSPQVQRVLRWAETFSSFERNVGAHFADDVEYHVLPRALQRPVVTRRRACEEGFERQRSLFNFVIHDLVESGSMISVHVSSYGTGANGTLYTNEYFFTFYFRPGGQWEDGLPKIAVVHEFVDSLSTERRAAGGT</sequence>
<dbReference type="Gene3D" id="3.10.450.50">
    <property type="match status" value="1"/>
</dbReference>
<dbReference type="STRING" id="747525.W4K6W7"/>
<evidence type="ECO:0000313" key="1">
    <source>
        <dbReference type="EMBL" id="ETW81553.1"/>
    </source>
</evidence>
<dbReference type="RefSeq" id="XP_009546186.1">
    <property type="nucleotide sequence ID" value="XM_009547891.1"/>
</dbReference>
<dbReference type="HOGENOM" id="CLU_1796728_0_0_1"/>
<dbReference type="OrthoDB" id="3758478at2759"/>
<dbReference type="InterPro" id="IPR032710">
    <property type="entry name" value="NTF2-like_dom_sf"/>
</dbReference>
<dbReference type="KEGG" id="hir:HETIRDRAFT_451314"/>
<dbReference type="AlphaFoldDB" id="W4K6W7"/>
<dbReference type="SUPFAM" id="SSF54427">
    <property type="entry name" value="NTF2-like"/>
    <property type="match status" value="1"/>
</dbReference>
<gene>
    <name evidence="1" type="ORF">HETIRDRAFT_451314</name>
</gene>
<name>W4K6W7_HETIT</name>
<dbReference type="Proteomes" id="UP000030671">
    <property type="component" value="Unassembled WGS sequence"/>
</dbReference>